<dbReference type="PANTHER" id="PTHR30619:SF1">
    <property type="entry name" value="RECOMBINATION PROTEIN 2"/>
    <property type="match status" value="1"/>
</dbReference>
<dbReference type="PANTHER" id="PTHR30619">
    <property type="entry name" value="DNA INTERNALIZATION/COMPETENCE PROTEIN COMEC/REC2"/>
    <property type="match status" value="1"/>
</dbReference>
<evidence type="ECO:0000313" key="8">
    <source>
        <dbReference type="EMBL" id="KKK33134.1"/>
    </source>
</evidence>
<sequence>MKGKLFYAAVVSLFALLGIFENLILYGLAFLLFCWLLARTGKISSSHFVHFLVIYIVFTGAGAYAKNANDTAMGGSERKFTIEFTSSVLFDGDRLTSRALVYGYDEQVAVRHIFRSEKEAKMIKAFVSPGTVCTLPGSLSRPGQARNPNSFDYSKHLRRNNIHWILKLEEFDLSACSQRQQNLYTSLLKWRQNEVHRLEEVLGDENAAIAAALLFGDRQYIAPDDAASYERNGTVHLLAISGLHVGLLAGMVFYLLLRAGWTRERAEFLLICLLPVYAIVTGLAPSVCRAVLMMMMFLLTRRLRLRISSLDILSIALMLLLLISPYSFYAPGFQLSFAVSASLILSSSPIFSMFDSYLSKMAAVSFVAQLASLPILLFHFYEISLISVLANLLFVPLFSFLLLPLVILFYLVSKAMPDAVALILPLLDYLIHFANGMSKSLAAIPAASLVMGKPETPLLALYLFVILVFLLGWERRFKGKWKVCKLMVLMPVLIQLGIPYMSPYGKVVFIDVGQGDSILITLPFNQGNYLIDTGGRLLFEKEGWQKRKKEFEPGRDIVLPYLKSEGIRKLDKLILTHGDADHIGGAAALLDELEIAQILIPIAGERGELERKVLANARQKGIDILETGAARGWEKGGNSFVIVSPFEKLEDKNEGSIVLWAELGGKTWLFTGDLGESGEEELLQRIPALKADILKVGHHGSKSSTSQGFLDALAPEAAIVSAGDGNLYGHPHLEVMERLSERKIRVYRTDKQGAIIFKFDSKGGTFRPWIP</sequence>
<feature type="transmembrane region" description="Helical" evidence="6">
    <location>
        <begin position="44"/>
        <end position="65"/>
    </location>
</feature>
<dbReference type="Pfam" id="PF00753">
    <property type="entry name" value="Lactamase_B"/>
    <property type="match status" value="1"/>
</dbReference>
<feature type="transmembrane region" description="Helical" evidence="6">
    <location>
        <begin position="310"/>
        <end position="329"/>
    </location>
</feature>
<feature type="transmembrane region" description="Helical" evidence="6">
    <location>
        <begin position="486"/>
        <end position="502"/>
    </location>
</feature>
<dbReference type="Pfam" id="PF03772">
    <property type="entry name" value="Competence"/>
    <property type="match status" value="1"/>
</dbReference>
<dbReference type="RefSeq" id="WP_046526283.1">
    <property type="nucleotide sequence ID" value="NZ_LAYY01000101.1"/>
</dbReference>
<dbReference type="InterPro" id="IPR035681">
    <property type="entry name" value="ComA-like_MBL"/>
</dbReference>
<keyword evidence="5 6" id="KW-0472">Membrane</keyword>
<feature type="transmembrane region" description="Helical" evidence="6">
    <location>
        <begin position="335"/>
        <end position="354"/>
    </location>
</feature>
<feature type="domain" description="Metallo-beta-lactamase" evidence="7">
    <location>
        <begin position="514"/>
        <end position="724"/>
    </location>
</feature>
<dbReference type="Proteomes" id="UP000034166">
    <property type="component" value="Unassembled WGS sequence"/>
</dbReference>
<feature type="transmembrane region" description="Helical" evidence="6">
    <location>
        <begin position="5"/>
        <end position="38"/>
    </location>
</feature>
<dbReference type="InterPro" id="IPR004797">
    <property type="entry name" value="Competence_ComEC/Rec2"/>
</dbReference>
<reference evidence="8 9" key="1">
    <citation type="submission" date="2015-04" db="EMBL/GenBank/DDBJ databases">
        <title>Taxonomic description and genome sequence of Bacillus campisalis sp. nov., a novel member of the genus Bacillus isolated from solar saltern.</title>
        <authorList>
            <person name="Mathan Kumar R."/>
            <person name="Kaur G."/>
            <person name="Kumar A."/>
            <person name="Singh N.K."/>
            <person name="Kaur N."/>
            <person name="Kumar N."/>
            <person name="Mayilraj S."/>
        </authorList>
    </citation>
    <scope>NUCLEOTIDE SEQUENCE [LARGE SCALE GENOMIC DNA]</scope>
    <source>
        <strain evidence="8 9">SA2-6</strain>
    </source>
</reference>
<dbReference type="CDD" id="cd07731">
    <property type="entry name" value="ComA-like_MBL-fold"/>
    <property type="match status" value="1"/>
</dbReference>
<dbReference type="InterPro" id="IPR001279">
    <property type="entry name" value="Metallo-B-lactamas"/>
</dbReference>
<feature type="transmembrane region" description="Helical" evidence="6">
    <location>
        <begin position="361"/>
        <end position="381"/>
    </location>
</feature>
<evidence type="ECO:0000256" key="3">
    <source>
        <dbReference type="ARBA" id="ARBA00022692"/>
    </source>
</evidence>
<dbReference type="NCBIfam" id="TIGR00360">
    <property type="entry name" value="ComEC_N-term"/>
    <property type="match status" value="1"/>
</dbReference>
<dbReference type="InterPro" id="IPR036866">
    <property type="entry name" value="RibonucZ/Hydroxyglut_hydro"/>
</dbReference>
<keyword evidence="4 6" id="KW-1133">Transmembrane helix</keyword>
<gene>
    <name evidence="8" type="ORF">WQ57_24670</name>
</gene>
<dbReference type="SMART" id="SM00849">
    <property type="entry name" value="Lactamase_B"/>
    <property type="match status" value="1"/>
</dbReference>
<keyword evidence="3 6" id="KW-0812">Transmembrane</keyword>
<feature type="transmembrane region" description="Helical" evidence="6">
    <location>
        <begin position="237"/>
        <end position="256"/>
    </location>
</feature>
<keyword evidence="9" id="KW-1185">Reference proteome</keyword>
<evidence type="ECO:0000259" key="7">
    <source>
        <dbReference type="SMART" id="SM00849"/>
    </source>
</evidence>
<dbReference type="Pfam" id="PF13567">
    <property type="entry name" value="DUF4131"/>
    <property type="match status" value="1"/>
</dbReference>
<dbReference type="GO" id="GO:0030420">
    <property type="term" value="P:establishment of competence for transformation"/>
    <property type="evidence" value="ECO:0007669"/>
    <property type="project" value="InterPro"/>
</dbReference>
<feature type="transmembrane region" description="Helical" evidence="6">
    <location>
        <begin position="268"/>
        <end position="298"/>
    </location>
</feature>
<comment type="subcellular location">
    <subcellularLocation>
        <location evidence="1">Cell membrane</location>
        <topology evidence="1">Multi-pass membrane protein</topology>
    </subcellularLocation>
</comment>
<dbReference type="EMBL" id="LAYY01000101">
    <property type="protein sequence ID" value="KKK33134.1"/>
    <property type="molecule type" value="Genomic_DNA"/>
</dbReference>
<evidence type="ECO:0000256" key="4">
    <source>
        <dbReference type="ARBA" id="ARBA00022989"/>
    </source>
</evidence>
<accession>A0A0M2SEH1</accession>
<evidence type="ECO:0000256" key="6">
    <source>
        <dbReference type="SAM" id="Phobius"/>
    </source>
</evidence>
<dbReference type="OrthoDB" id="9761531at2"/>
<organism evidence="8 9">
    <name type="scientific">Mesobacillus campisalis</name>
    <dbReference type="NCBI Taxonomy" id="1408103"/>
    <lineage>
        <taxon>Bacteria</taxon>
        <taxon>Bacillati</taxon>
        <taxon>Bacillota</taxon>
        <taxon>Bacilli</taxon>
        <taxon>Bacillales</taxon>
        <taxon>Bacillaceae</taxon>
        <taxon>Mesobacillus</taxon>
    </lineage>
</organism>
<dbReference type="Gene3D" id="3.60.15.10">
    <property type="entry name" value="Ribonuclease Z/Hydroxyacylglutathione hydrolase-like"/>
    <property type="match status" value="1"/>
</dbReference>
<dbReference type="InterPro" id="IPR004477">
    <property type="entry name" value="ComEC_N"/>
</dbReference>
<dbReference type="SUPFAM" id="SSF56281">
    <property type="entry name" value="Metallo-hydrolase/oxidoreductase"/>
    <property type="match status" value="1"/>
</dbReference>
<proteinExistence type="predicted"/>
<feature type="transmembrane region" description="Helical" evidence="6">
    <location>
        <begin position="419"/>
        <end position="437"/>
    </location>
</feature>
<evidence type="ECO:0000256" key="5">
    <source>
        <dbReference type="ARBA" id="ARBA00023136"/>
    </source>
</evidence>
<keyword evidence="2" id="KW-1003">Cell membrane</keyword>
<dbReference type="AlphaFoldDB" id="A0A0M2SEH1"/>
<comment type="caution">
    <text evidence="8">The sequence shown here is derived from an EMBL/GenBank/DDBJ whole genome shotgun (WGS) entry which is preliminary data.</text>
</comment>
<dbReference type="GO" id="GO:0005886">
    <property type="term" value="C:plasma membrane"/>
    <property type="evidence" value="ECO:0007669"/>
    <property type="project" value="UniProtKB-SubCell"/>
</dbReference>
<protein>
    <recommendedName>
        <fullName evidence="7">Metallo-beta-lactamase domain-containing protein</fullName>
    </recommendedName>
</protein>
<dbReference type="NCBIfam" id="TIGR00361">
    <property type="entry name" value="ComEC_Rec2"/>
    <property type="match status" value="1"/>
</dbReference>
<evidence type="ECO:0000313" key="9">
    <source>
        <dbReference type="Proteomes" id="UP000034166"/>
    </source>
</evidence>
<feature type="transmembrane region" description="Helical" evidence="6">
    <location>
        <begin position="393"/>
        <end position="412"/>
    </location>
</feature>
<dbReference type="InterPro" id="IPR052159">
    <property type="entry name" value="Competence_DNA_uptake"/>
</dbReference>
<dbReference type="InterPro" id="IPR025405">
    <property type="entry name" value="DUF4131"/>
</dbReference>
<dbReference type="PATRIC" id="fig|1408103.3.peg.5326"/>
<evidence type="ECO:0000256" key="1">
    <source>
        <dbReference type="ARBA" id="ARBA00004651"/>
    </source>
</evidence>
<evidence type="ECO:0000256" key="2">
    <source>
        <dbReference type="ARBA" id="ARBA00022475"/>
    </source>
</evidence>
<name>A0A0M2SEH1_9BACI</name>
<feature type="transmembrane region" description="Helical" evidence="6">
    <location>
        <begin position="457"/>
        <end position="474"/>
    </location>
</feature>